<keyword evidence="1" id="KW-0812">Transmembrane</keyword>
<evidence type="ECO:0000313" key="3">
    <source>
        <dbReference type="Proteomes" id="UP001526430"/>
    </source>
</evidence>
<dbReference type="RefSeq" id="WP_301590089.1">
    <property type="nucleotide sequence ID" value="NZ_JAPFQI010000007.1"/>
</dbReference>
<organism evidence="2 3">
    <name type="scientific">Sabulicella glaciei</name>
    <dbReference type="NCBI Taxonomy" id="2984948"/>
    <lineage>
        <taxon>Bacteria</taxon>
        <taxon>Pseudomonadati</taxon>
        <taxon>Pseudomonadota</taxon>
        <taxon>Alphaproteobacteria</taxon>
        <taxon>Acetobacterales</taxon>
        <taxon>Acetobacteraceae</taxon>
        <taxon>Sabulicella</taxon>
    </lineage>
</organism>
<sequence>MPAFFLVFYALIALLGLFTTAAAEGYLATFGGLMALFGLVMAYGVVKRHYDANEAH</sequence>
<gene>
    <name evidence="2" type="ORF">OF850_10760</name>
</gene>
<dbReference type="EMBL" id="JAPFQI010000007">
    <property type="protein sequence ID" value="MCW8086109.1"/>
    <property type="molecule type" value="Genomic_DNA"/>
</dbReference>
<dbReference type="Proteomes" id="UP001526430">
    <property type="component" value="Unassembled WGS sequence"/>
</dbReference>
<reference evidence="2 3" key="1">
    <citation type="submission" date="2022-10" db="EMBL/GenBank/DDBJ databases">
        <title>Roseococcus glaciei nov., sp. nov., isolated from glacier.</title>
        <authorList>
            <person name="Liu Q."/>
            <person name="Xin Y.-H."/>
        </authorList>
    </citation>
    <scope>NUCLEOTIDE SEQUENCE [LARGE SCALE GENOMIC DNA]</scope>
    <source>
        <strain evidence="2 3">MDT2-1-1</strain>
    </source>
</reference>
<keyword evidence="1" id="KW-0472">Membrane</keyword>
<keyword evidence="3" id="KW-1185">Reference proteome</keyword>
<proteinExistence type="predicted"/>
<feature type="transmembrane region" description="Helical" evidence="1">
    <location>
        <begin position="33"/>
        <end position="50"/>
    </location>
</feature>
<evidence type="ECO:0000256" key="1">
    <source>
        <dbReference type="SAM" id="Phobius"/>
    </source>
</evidence>
<protein>
    <submittedName>
        <fullName evidence="2">Uncharacterized protein</fullName>
    </submittedName>
</protein>
<keyword evidence="1" id="KW-1133">Transmembrane helix</keyword>
<comment type="caution">
    <text evidence="2">The sequence shown here is derived from an EMBL/GenBank/DDBJ whole genome shotgun (WGS) entry which is preliminary data.</text>
</comment>
<accession>A0ABT3NX19</accession>
<evidence type="ECO:0000313" key="2">
    <source>
        <dbReference type="EMBL" id="MCW8086109.1"/>
    </source>
</evidence>
<name>A0ABT3NX19_9PROT</name>